<evidence type="ECO:0000313" key="3">
    <source>
        <dbReference type="Proteomes" id="UP000667650"/>
    </source>
</evidence>
<keyword evidence="3" id="KW-1185">Reference proteome</keyword>
<keyword evidence="1" id="KW-0472">Membrane</keyword>
<sequence length="155" mass="17630">MKAWNFEVKNNPKEISKKLKSALGPDNGFVFDMENNENNSLTFKVRKRILFVWYMAFQNWTIVNGKLLKVNTENKTNIEIHFNQHFLMSLVIFTHIALGLGLLIAIISGISGSGSIFILGGMILALGIILWIAIQRKFEKDIEEYKSLISGILEL</sequence>
<accession>A0A964T8X2</accession>
<protein>
    <submittedName>
        <fullName evidence="2">DUF423 domain-containing protein</fullName>
    </submittedName>
</protein>
<gene>
    <name evidence="2" type="ORF">GTQ34_00625</name>
</gene>
<keyword evidence="1" id="KW-1133">Transmembrane helix</keyword>
<dbReference type="RefSeq" id="WP_166521828.1">
    <property type="nucleotide sequence ID" value="NZ_JAAABI010000001.1"/>
</dbReference>
<feature type="transmembrane region" description="Helical" evidence="1">
    <location>
        <begin position="116"/>
        <end position="134"/>
    </location>
</feature>
<evidence type="ECO:0000256" key="1">
    <source>
        <dbReference type="SAM" id="Phobius"/>
    </source>
</evidence>
<proteinExistence type="predicted"/>
<evidence type="ECO:0000313" key="2">
    <source>
        <dbReference type="EMBL" id="NAY90410.1"/>
    </source>
</evidence>
<keyword evidence="1" id="KW-0812">Transmembrane</keyword>
<feature type="transmembrane region" description="Helical" evidence="1">
    <location>
        <begin position="86"/>
        <end position="110"/>
    </location>
</feature>
<reference evidence="2" key="1">
    <citation type="submission" date="2020-01" db="EMBL/GenBank/DDBJ databases">
        <title>Muricauda ochracea sp. nov., isolated from a tidal flat of Garorim bay in Korea.</title>
        <authorList>
            <person name="Kim D."/>
            <person name="Yoo Y."/>
            <person name="Kim J.-J."/>
        </authorList>
    </citation>
    <scope>NUCLEOTIDE SEQUENCE</scope>
    <source>
        <strain evidence="2">JGD-17</strain>
    </source>
</reference>
<name>A0A964T8X2_9FLAO</name>
<dbReference type="Proteomes" id="UP000667650">
    <property type="component" value="Unassembled WGS sequence"/>
</dbReference>
<dbReference type="AlphaFoldDB" id="A0A964T8X2"/>
<comment type="caution">
    <text evidence="2">The sequence shown here is derived from an EMBL/GenBank/DDBJ whole genome shotgun (WGS) entry which is preliminary data.</text>
</comment>
<dbReference type="EMBL" id="JAAABI010000001">
    <property type="protein sequence ID" value="NAY90410.1"/>
    <property type="molecule type" value="Genomic_DNA"/>
</dbReference>
<organism evidence="2 3">
    <name type="scientific">Flagellimonas ochracea</name>
    <dbReference type="NCBI Taxonomy" id="2696472"/>
    <lineage>
        <taxon>Bacteria</taxon>
        <taxon>Pseudomonadati</taxon>
        <taxon>Bacteroidota</taxon>
        <taxon>Flavobacteriia</taxon>
        <taxon>Flavobacteriales</taxon>
        <taxon>Flavobacteriaceae</taxon>
        <taxon>Flagellimonas</taxon>
    </lineage>
</organism>